<keyword evidence="6" id="KW-0145">Chemotaxis</keyword>
<dbReference type="Pfam" id="PF01627">
    <property type="entry name" value="Hpt"/>
    <property type="match status" value="1"/>
</dbReference>
<dbReference type="InterPro" id="IPR004358">
    <property type="entry name" value="Sig_transdc_His_kin-like_C"/>
</dbReference>
<evidence type="ECO:0000256" key="9">
    <source>
        <dbReference type="ARBA" id="ARBA00022741"/>
    </source>
</evidence>
<dbReference type="SUPFAM" id="SSF47384">
    <property type="entry name" value="Homodimeric domain of signal transducing histidine kinase"/>
    <property type="match status" value="1"/>
</dbReference>
<dbReference type="PROSITE" id="PS50851">
    <property type="entry name" value="CHEW"/>
    <property type="match status" value="1"/>
</dbReference>
<dbReference type="GO" id="GO:0005737">
    <property type="term" value="C:cytoplasm"/>
    <property type="evidence" value="ECO:0007669"/>
    <property type="project" value="UniProtKB-SubCell"/>
</dbReference>
<dbReference type="Gene3D" id="1.20.120.160">
    <property type="entry name" value="HPT domain"/>
    <property type="match status" value="1"/>
</dbReference>
<evidence type="ECO:0000259" key="15">
    <source>
        <dbReference type="PROSITE" id="PS50109"/>
    </source>
</evidence>
<evidence type="ECO:0000313" key="19">
    <source>
        <dbReference type="Proteomes" id="UP000326500"/>
    </source>
</evidence>
<dbReference type="InterPro" id="IPR004105">
    <property type="entry name" value="CheA-like_dim"/>
</dbReference>
<dbReference type="PROSITE" id="PS50894">
    <property type="entry name" value="HPT"/>
    <property type="match status" value="1"/>
</dbReference>
<organism evidence="18 19">
    <name type="scientific">Methanoculleus thermophilus</name>
    <dbReference type="NCBI Taxonomy" id="2200"/>
    <lineage>
        <taxon>Archaea</taxon>
        <taxon>Methanobacteriati</taxon>
        <taxon>Methanobacteriota</taxon>
        <taxon>Stenosarchaea group</taxon>
        <taxon>Methanomicrobia</taxon>
        <taxon>Methanomicrobiales</taxon>
        <taxon>Methanomicrobiaceae</taxon>
        <taxon>Methanoculleus</taxon>
    </lineage>
</organism>
<dbReference type="OrthoDB" id="293137at2157"/>
<dbReference type="Gene3D" id="2.30.30.40">
    <property type="entry name" value="SH3 Domains"/>
    <property type="match status" value="1"/>
</dbReference>
<dbReference type="InterPro" id="IPR010808">
    <property type="entry name" value="CheA_P2-bd"/>
</dbReference>
<dbReference type="RefSeq" id="WP_066954510.1">
    <property type="nucleotide sequence ID" value="NZ_BCNX01000003.1"/>
</dbReference>
<dbReference type="SMART" id="SM00260">
    <property type="entry name" value="CheW"/>
    <property type="match status" value="1"/>
</dbReference>
<dbReference type="AlphaFoldDB" id="A0A1G9AGR3"/>
<dbReference type="EMBL" id="FNFT01000006">
    <property type="protein sequence ID" value="SDK26461.1"/>
    <property type="molecule type" value="Genomic_DNA"/>
</dbReference>
<dbReference type="GO" id="GO:0005524">
    <property type="term" value="F:ATP binding"/>
    <property type="evidence" value="ECO:0007669"/>
    <property type="project" value="UniProtKB-KW"/>
</dbReference>
<dbReference type="Pfam" id="PF02895">
    <property type="entry name" value="H-kinase_dim"/>
    <property type="match status" value="1"/>
</dbReference>
<feature type="modified residue" description="Phosphohistidine" evidence="13">
    <location>
        <position position="47"/>
    </location>
</feature>
<dbReference type="SMART" id="SM00387">
    <property type="entry name" value="HATPase_c"/>
    <property type="match status" value="1"/>
</dbReference>
<dbReference type="InterPro" id="IPR037052">
    <property type="entry name" value="CheA-like_P2_sf"/>
</dbReference>
<evidence type="ECO:0000256" key="6">
    <source>
        <dbReference type="ARBA" id="ARBA00022500"/>
    </source>
</evidence>
<evidence type="ECO:0000256" key="10">
    <source>
        <dbReference type="ARBA" id="ARBA00022777"/>
    </source>
</evidence>
<evidence type="ECO:0000256" key="2">
    <source>
        <dbReference type="ARBA" id="ARBA00004496"/>
    </source>
</evidence>
<reference evidence="18 19" key="1">
    <citation type="submission" date="2016-10" db="EMBL/GenBank/DDBJ databases">
        <authorList>
            <person name="Varghese N."/>
            <person name="Submissions S."/>
        </authorList>
    </citation>
    <scope>NUCLEOTIDE SEQUENCE [LARGE SCALE GENOMIC DNA]</scope>
    <source>
        <strain evidence="18 19">DSM 2373</strain>
    </source>
</reference>
<evidence type="ECO:0000256" key="1">
    <source>
        <dbReference type="ARBA" id="ARBA00000085"/>
    </source>
</evidence>
<feature type="domain" description="HPt" evidence="17">
    <location>
        <begin position="1"/>
        <end position="104"/>
    </location>
</feature>
<dbReference type="Gene3D" id="3.30.70.1110">
    <property type="entry name" value="Histidine kinase CheA-like, P2 response regulator-binding domain"/>
    <property type="match status" value="1"/>
</dbReference>
<evidence type="ECO:0000256" key="13">
    <source>
        <dbReference type="PROSITE-ProRule" id="PRU00110"/>
    </source>
</evidence>
<dbReference type="PANTHER" id="PTHR43395">
    <property type="entry name" value="SENSOR HISTIDINE KINASE CHEA"/>
    <property type="match status" value="1"/>
</dbReference>
<evidence type="ECO:0000256" key="4">
    <source>
        <dbReference type="ARBA" id="ARBA00021495"/>
    </source>
</evidence>
<protein>
    <recommendedName>
        <fullName evidence="4">Chemotaxis protein CheA</fullName>
        <ecNumber evidence="3">2.7.13.3</ecNumber>
    </recommendedName>
</protein>
<dbReference type="CDD" id="cd00731">
    <property type="entry name" value="CheA_reg"/>
    <property type="match status" value="1"/>
</dbReference>
<dbReference type="CDD" id="cd16916">
    <property type="entry name" value="HATPase_CheA-like"/>
    <property type="match status" value="1"/>
</dbReference>
<dbReference type="InterPro" id="IPR005467">
    <property type="entry name" value="His_kinase_dom"/>
</dbReference>
<feature type="compositionally biased region" description="Pro residues" evidence="14">
    <location>
        <begin position="246"/>
        <end position="260"/>
    </location>
</feature>
<proteinExistence type="predicted"/>
<dbReference type="InterPro" id="IPR036097">
    <property type="entry name" value="HisK_dim/P_sf"/>
</dbReference>
<dbReference type="PROSITE" id="PS50109">
    <property type="entry name" value="HIS_KIN"/>
    <property type="match status" value="1"/>
</dbReference>
<evidence type="ECO:0000256" key="3">
    <source>
        <dbReference type="ARBA" id="ARBA00012438"/>
    </source>
</evidence>
<dbReference type="EC" id="2.7.13.3" evidence="3"/>
<dbReference type="PANTHER" id="PTHR43395:SF10">
    <property type="entry name" value="CHEMOTAXIS PROTEIN CHEA"/>
    <property type="match status" value="1"/>
</dbReference>
<feature type="domain" description="Histidine kinase" evidence="15">
    <location>
        <begin position="286"/>
        <end position="539"/>
    </location>
</feature>
<keyword evidence="7 13" id="KW-0597">Phosphoprotein</keyword>
<dbReference type="SMART" id="SM00073">
    <property type="entry name" value="HPT"/>
    <property type="match status" value="1"/>
</dbReference>
<dbReference type="InterPro" id="IPR036890">
    <property type="entry name" value="HATPase_C_sf"/>
</dbReference>
<name>A0A1G9AGR3_9EURY</name>
<dbReference type="InterPro" id="IPR008207">
    <property type="entry name" value="Sig_transdc_His_kin_Hpt_dom"/>
</dbReference>
<dbReference type="SMART" id="SM01231">
    <property type="entry name" value="H-kinase_dim"/>
    <property type="match status" value="1"/>
</dbReference>
<dbReference type="PRINTS" id="PR00344">
    <property type="entry name" value="BCTRLSENSOR"/>
</dbReference>
<evidence type="ECO:0000313" key="18">
    <source>
        <dbReference type="EMBL" id="SDK26461.1"/>
    </source>
</evidence>
<evidence type="ECO:0000259" key="17">
    <source>
        <dbReference type="PROSITE" id="PS50894"/>
    </source>
</evidence>
<evidence type="ECO:0000256" key="11">
    <source>
        <dbReference type="ARBA" id="ARBA00022840"/>
    </source>
</evidence>
<keyword evidence="12" id="KW-0902">Two-component regulatory system</keyword>
<keyword evidence="8" id="KW-0808">Transferase</keyword>
<dbReference type="STRING" id="2200.GCA_001571405_00338"/>
<dbReference type="GO" id="GO:0000155">
    <property type="term" value="F:phosphorelay sensor kinase activity"/>
    <property type="evidence" value="ECO:0007669"/>
    <property type="project" value="InterPro"/>
</dbReference>
<gene>
    <name evidence="18" type="ORF">SAMN04488571_10649</name>
</gene>
<sequence length="665" mass="72641">MSDEEVYRKLFVEESRENHENIVSNLLALESGEDHQAAIDEIFRSAHTLKGMSASMGFDAMEHLCHSMEDVFSLIRNGQQEVTAALIDLLLNCTDVIEDMLDAIEAGEPLSDEQSAQLVQELRAFAEDKSTAGQEVSNEAPPVEQAGGADECPIYTLSIAVDPASTMKDVRAMLVLQNLEEIGTIVSTTPSRELIEDGKFGDSFEVQVACEAGEDALRTVASGTEISLLSLTQSPAGGVVKESSPSPAPGPAPSPVPAPQVKPQAEPNVKPQTESAPPQHRSAKSEKSREIKNIRVDIQRLDRMMNLVEDLVINRGRLEQIARKYNIKEFDEALNMIGRSVSDLQNLMMGIRMMPLERIFNRFPRVVRDVANHDKKEVEFIIEGGETELDRSIMDGLADPLLHLIRNAVNHGIETPEIREANGKSRTGLVRLTAYRDKDNVVIEVEDDGAGIDPEKLRRKAVEKGLMTSEAASAATRDDLINLLFEPGFSTAETITDISGRGVGLDVVKKTIESLKGTIKIESELGKGTKFELVLPPTMAIIDVMMVRINGMRCAIPISNVVEVAQIRMEAIHQIGNSEAILLRDQILPMYRLEDMFGRAPKSDTLVVLQNNGKKCCIVVDTVDGKQEVVVKPLSALAGNCRGISGITIPGDGDVVPVLDVNTMI</sequence>
<dbReference type="Pfam" id="PF07194">
    <property type="entry name" value="P2"/>
    <property type="match status" value="1"/>
</dbReference>
<dbReference type="CDD" id="cd00088">
    <property type="entry name" value="HPT"/>
    <property type="match status" value="1"/>
</dbReference>
<dbReference type="SUPFAM" id="SSF55052">
    <property type="entry name" value="CheY-binding domain of CheA"/>
    <property type="match status" value="1"/>
</dbReference>
<comment type="subcellular location">
    <subcellularLocation>
        <location evidence="2">Cytoplasm</location>
    </subcellularLocation>
</comment>
<evidence type="ECO:0000256" key="5">
    <source>
        <dbReference type="ARBA" id="ARBA00022490"/>
    </source>
</evidence>
<evidence type="ECO:0000259" key="16">
    <source>
        <dbReference type="PROSITE" id="PS50851"/>
    </source>
</evidence>
<dbReference type="Proteomes" id="UP000326500">
    <property type="component" value="Unassembled WGS sequence"/>
</dbReference>
<keyword evidence="19" id="KW-1185">Reference proteome</keyword>
<accession>A0A1G9AGR3</accession>
<dbReference type="FunFam" id="3.30.565.10:FF:000016">
    <property type="entry name" value="Chemotaxis protein CheA, putative"/>
    <property type="match status" value="1"/>
</dbReference>
<evidence type="ECO:0000256" key="8">
    <source>
        <dbReference type="ARBA" id="ARBA00022679"/>
    </source>
</evidence>
<keyword evidence="9" id="KW-0547">Nucleotide-binding</keyword>
<dbReference type="InterPro" id="IPR036061">
    <property type="entry name" value="CheW-like_dom_sf"/>
</dbReference>
<dbReference type="InterPro" id="IPR035891">
    <property type="entry name" value="CheY-binding_CheA"/>
</dbReference>
<feature type="domain" description="CheW-like" evidence="16">
    <location>
        <begin position="541"/>
        <end position="665"/>
    </location>
</feature>
<dbReference type="GO" id="GO:0006935">
    <property type="term" value="P:chemotaxis"/>
    <property type="evidence" value="ECO:0007669"/>
    <property type="project" value="UniProtKB-KW"/>
</dbReference>
<keyword evidence="11" id="KW-0067">ATP-binding</keyword>
<keyword evidence="5" id="KW-0963">Cytoplasm</keyword>
<dbReference type="SUPFAM" id="SSF47226">
    <property type="entry name" value="Histidine-containing phosphotransfer domain, HPT domain"/>
    <property type="match status" value="1"/>
</dbReference>
<dbReference type="Gene3D" id="1.10.287.560">
    <property type="entry name" value="Histidine kinase CheA-like, homodimeric domain"/>
    <property type="match status" value="1"/>
</dbReference>
<keyword evidence="10 18" id="KW-0418">Kinase</keyword>
<dbReference type="SUPFAM" id="SSF55874">
    <property type="entry name" value="ATPase domain of HSP90 chaperone/DNA topoisomerase II/histidine kinase"/>
    <property type="match status" value="1"/>
</dbReference>
<evidence type="ECO:0000256" key="7">
    <source>
        <dbReference type="ARBA" id="ARBA00022553"/>
    </source>
</evidence>
<dbReference type="InterPro" id="IPR003594">
    <property type="entry name" value="HATPase_dom"/>
</dbReference>
<dbReference type="InterPro" id="IPR036641">
    <property type="entry name" value="HPT_dom_sf"/>
</dbReference>
<dbReference type="Pfam" id="PF02518">
    <property type="entry name" value="HATPase_c"/>
    <property type="match status" value="1"/>
</dbReference>
<evidence type="ECO:0000256" key="12">
    <source>
        <dbReference type="ARBA" id="ARBA00023012"/>
    </source>
</evidence>
<comment type="catalytic activity">
    <reaction evidence="1">
        <text>ATP + protein L-histidine = ADP + protein N-phospho-L-histidine.</text>
        <dbReference type="EC" id="2.7.13.3"/>
    </reaction>
</comment>
<dbReference type="Gene3D" id="3.30.565.10">
    <property type="entry name" value="Histidine kinase-like ATPase, C-terminal domain"/>
    <property type="match status" value="1"/>
</dbReference>
<dbReference type="SUPFAM" id="SSF50341">
    <property type="entry name" value="CheW-like"/>
    <property type="match status" value="1"/>
</dbReference>
<dbReference type="InterPro" id="IPR037006">
    <property type="entry name" value="CheA-like_homodim_sf"/>
</dbReference>
<evidence type="ECO:0000256" key="14">
    <source>
        <dbReference type="SAM" id="MobiDB-lite"/>
    </source>
</evidence>
<dbReference type="InterPro" id="IPR002545">
    <property type="entry name" value="CheW-lke_dom"/>
</dbReference>
<dbReference type="Pfam" id="PF01584">
    <property type="entry name" value="CheW"/>
    <property type="match status" value="1"/>
</dbReference>
<feature type="region of interest" description="Disordered" evidence="14">
    <location>
        <begin position="235"/>
        <end position="291"/>
    </location>
</feature>
<dbReference type="InterPro" id="IPR051315">
    <property type="entry name" value="Bact_Chemotaxis_CheA"/>
</dbReference>